<evidence type="ECO:0000313" key="1">
    <source>
        <dbReference type="EMBL" id="NUX99377.1"/>
    </source>
</evidence>
<evidence type="ECO:0000313" key="2">
    <source>
        <dbReference type="Proteomes" id="UP000594380"/>
    </source>
</evidence>
<dbReference type="EMBL" id="JAALDK010000001">
    <property type="protein sequence ID" value="NUX99377.1"/>
    <property type="molecule type" value="Genomic_DNA"/>
</dbReference>
<sequence>MRRKFDPAMPDDPLMTDCMHAWLRGSTEPEDADARLFAKLIAARDARNELALLGLQAHAWRALLARHFVRARIPALPLPVVPSEHASFVHALHALLVASASSTVHPDDAHCLATIIAHACLRPDHLWRDLGLAGRDEVTWMLTRYFPTLVERNVDNLRWKKFLAAQCAIWLGLQPGPAPGCPGCEDYGYCFARQP</sequence>
<organism evidence="1 2">
    <name type="scientific">Paraburkholderia youngii</name>
    <dbReference type="NCBI Taxonomy" id="2782701"/>
    <lineage>
        <taxon>Bacteria</taxon>
        <taxon>Pseudomonadati</taxon>
        <taxon>Pseudomonadota</taxon>
        <taxon>Betaproteobacteria</taxon>
        <taxon>Burkholderiales</taxon>
        <taxon>Burkholderiaceae</taxon>
        <taxon>Paraburkholderia</taxon>
    </lineage>
</organism>
<dbReference type="Pfam" id="PF04891">
    <property type="entry name" value="NifQ"/>
    <property type="match status" value="1"/>
</dbReference>
<dbReference type="Proteomes" id="UP000594380">
    <property type="component" value="Unassembled WGS sequence"/>
</dbReference>
<accession>A0A7Y6JWY9</accession>
<name>A0A7Y6JWY9_9BURK</name>
<dbReference type="GO" id="GO:0009399">
    <property type="term" value="P:nitrogen fixation"/>
    <property type="evidence" value="ECO:0007669"/>
    <property type="project" value="InterPro"/>
</dbReference>
<reference evidence="1 2" key="1">
    <citation type="submission" date="2020-02" db="EMBL/GenBank/DDBJ databases">
        <title>Paraburkholderia simonii sp. nov. and Paraburkholderia youngii sp. nov. Brazilian and Mexican Mimosa-associated rhizobia.</title>
        <authorList>
            <person name="Mavima L."/>
            <person name="Beukes C.W."/>
            <person name="Chan W.Y."/>
            <person name="Palmer M."/>
            <person name="De Meyer S.E."/>
            <person name="James E.K."/>
            <person name="Venter S.N."/>
            <person name="Steenkamp E.T."/>
        </authorList>
    </citation>
    <scope>NUCLEOTIDE SEQUENCE [LARGE SCALE GENOMIC DNA]</scope>
    <source>
        <strain evidence="1 2">JPY169</strain>
    </source>
</reference>
<dbReference type="InterPro" id="IPR006975">
    <property type="entry name" value="NifQ"/>
</dbReference>
<gene>
    <name evidence="1" type="ORF">G5S42_06480</name>
</gene>
<dbReference type="GO" id="GO:0030151">
    <property type="term" value="F:molybdenum ion binding"/>
    <property type="evidence" value="ECO:0007669"/>
    <property type="project" value="InterPro"/>
</dbReference>
<comment type="caution">
    <text evidence="1">The sequence shown here is derived from an EMBL/GenBank/DDBJ whole genome shotgun (WGS) entry which is preliminary data.</text>
</comment>
<proteinExistence type="predicted"/>
<protein>
    <submittedName>
        <fullName evidence="1">Nitrogen fixation protein NifQ</fullName>
    </submittedName>
</protein>
<dbReference type="AlphaFoldDB" id="A0A7Y6JWY9"/>